<comment type="caution">
    <text evidence="1">The sequence shown here is derived from an EMBL/GenBank/DDBJ whole genome shotgun (WGS) entry which is preliminary data.</text>
</comment>
<gene>
    <name evidence="1" type="ORF">PG993_003963</name>
</gene>
<evidence type="ECO:0000313" key="2">
    <source>
        <dbReference type="Proteomes" id="UP001444661"/>
    </source>
</evidence>
<name>A0ABR1U3Q0_9PEZI</name>
<accession>A0ABR1U3Q0</accession>
<reference evidence="1 2" key="1">
    <citation type="submission" date="2023-01" db="EMBL/GenBank/DDBJ databases">
        <title>Analysis of 21 Apiospora genomes using comparative genomics revels a genus with tremendous synthesis potential of carbohydrate active enzymes and secondary metabolites.</title>
        <authorList>
            <person name="Sorensen T."/>
        </authorList>
    </citation>
    <scope>NUCLEOTIDE SEQUENCE [LARGE SCALE GENOMIC DNA]</scope>
    <source>
        <strain evidence="1 2">CBS 33761</strain>
    </source>
</reference>
<organism evidence="1 2">
    <name type="scientific">Apiospora rasikravindrae</name>
    <dbReference type="NCBI Taxonomy" id="990691"/>
    <lineage>
        <taxon>Eukaryota</taxon>
        <taxon>Fungi</taxon>
        <taxon>Dikarya</taxon>
        <taxon>Ascomycota</taxon>
        <taxon>Pezizomycotina</taxon>
        <taxon>Sordariomycetes</taxon>
        <taxon>Xylariomycetidae</taxon>
        <taxon>Amphisphaeriales</taxon>
        <taxon>Apiosporaceae</taxon>
        <taxon>Apiospora</taxon>
    </lineage>
</organism>
<evidence type="ECO:0000313" key="1">
    <source>
        <dbReference type="EMBL" id="KAK8052578.1"/>
    </source>
</evidence>
<sequence length="239" mass="26609">MANHFGETYDTSYLLMADMMDTVADDLTGLTTSSDEEQHDEPEVHQGMDLVMEDYSTMFSDIDFQQLKAEMVHDSQQLSCYVPEQYPLMDPTTTNPEEAEPAMYFSQQHPPAAEYTGAICAISSSTPTLRTKMPCSGLMIHELLDKVDAMPITAPEREIMIAEAEFMEGRVKELGVSNARLQKRYLESGIGLGLPTGAAAEEWMDPAASYSPDAFFPMPVQDLTQDATTDRRDSYVAYP</sequence>
<dbReference type="Proteomes" id="UP001444661">
    <property type="component" value="Unassembled WGS sequence"/>
</dbReference>
<proteinExistence type="predicted"/>
<keyword evidence="2" id="KW-1185">Reference proteome</keyword>
<protein>
    <submittedName>
        <fullName evidence="1">Uncharacterized protein</fullName>
    </submittedName>
</protein>
<dbReference type="EMBL" id="JAQQWK010000002">
    <property type="protein sequence ID" value="KAK8052578.1"/>
    <property type="molecule type" value="Genomic_DNA"/>
</dbReference>